<proteinExistence type="predicted"/>
<keyword evidence="1" id="KW-0472">Membrane</keyword>
<keyword evidence="1" id="KW-1133">Transmembrane helix</keyword>
<keyword evidence="1" id="KW-0812">Transmembrane</keyword>
<feature type="transmembrane region" description="Helical" evidence="1">
    <location>
        <begin position="16"/>
        <end position="33"/>
    </location>
</feature>
<dbReference type="EMBL" id="MN738869">
    <property type="protein sequence ID" value="QHT29132.1"/>
    <property type="molecule type" value="Genomic_DNA"/>
</dbReference>
<protein>
    <submittedName>
        <fullName evidence="2">Uncharacterized protein</fullName>
    </submittedName>
</protein>
<evidence type="ECO:0000313" key="2">
    <source>
        <dbReference type="EMBL" id="QHT29132.1"/>
    </source>
</evidence>
<dbReference type="Pfam" id="PF19059">
    <property type="entry name" value="DUF5755"/>
    <property type="match status" value="1"/>
</dbReference>
<reference evidence="2" key="1">
    <citation type="journal article" date="2020" name="Nature">
        <title>Giant virus diversity and host interactions through global metagenomics.</title>
        <authorList>
            <person name="Schulz F."/>
            <person name="Roux S."/>
            <person name="Paez-Espino D."/>
            <person name="Jungbluth S."/>
            <person name="Walsh D.A."/>
            <person name="Denef V.J."/>
            <person name="McMahon K.D."/>
            <person name="Konstantinidis K.T."/>
            <person name="Eloe-Fadrosh E.A."/>
            <person name="Kyrpides N.C."/>
            <person name="Woyke T."/>
        </authorList>
    </citation>
    <scope>NUCLEOTIDE SEQUENCE</scope>
    <source>
        <strain evidence="2">GVMAG-M-3300001351-8</strain>
    </source>
</reference>
<dbReference type="InterPro" id="IPR043929">
    <property type="entry name" value="DUF5755"/>
</dbReference>
<sequence length="217" mass="25257">MEKICPIDFFCFDKNTFILFILFVIVVVVYSINNNTYKFELEKRDYNNKIDTIKTKLETTHSTVNELKTITNHINNENYYKTNETERLYNPLMGPERSSPYSLNRLGVPINIKTRGDVPNYQQVGVLYQEGGDDNNKKVFPLYGKPTYRGSNRWLYYTGNDNFASVKLPIDNKGRSCQDEQGCNELTDGDDIDVVGYTSKFKVNVYNLDKPRYIPYI</sequence>
<organism evidence="2">
    <name type="scientific">viral metagenome</name>
    <dbReference type="NCBI Taxonomy" id="1070528"/>
    <lineage>
        <taxon>unclassified sequences</taxon>
        <taxon>metagenomes</taxon>
        <taxon>organismal metagenomes</taxon>
    </lineage>
</organism>
<name>A0A6C0EK84_9ZZZZ</name>
<evidence type="ECO:0000256" key="1">
    <source>
        <dbReference type="SAM" id="Phobius"/>
    </source>
</evidence>
<dbReference type="AlphaFoldDB" id="A0A6C0EK84"/>
<accession>A0A6C0EK84</accession>